<name>A0A7G9YMQ4_9EURY</name>
<keyword evidence="1" id="KW-0680">Restriction system</keyword>
<dbReference type="SUPFAM" id="SSF116734">
    <property type="entry name" value="DNA methylase specificity domain"/>
    <property type="match status" value="1"/>
</dbReference>
<keyword evidence="2" id="KW-0238">DNA-binding</keyword>
<dbReference type="InterPro" id="IPR044946">
    <property type="entry name" value="Restrct_endonuc_typeI_TRD_sf"/>
</dbReference>
<gene>
    <name evidence="3" type="ORF">ANJBEOKM_00028</name>
</gene>
<evidence type="ECO:0008006" key="4">
    <source>
        <dbReference type="Google" id="ProtNLM"/>
    </source>
</evidence>
<protein>
    <recommendedName>
        <fullName evidence="4">Type I restriction modification DNA specificity domain-containing protein</fullName>
    </recommendedName>
</protein>
<dbReference type="Gene3D" id="3.90.220.20">
    <property type="entry name" value="DNA methylase specificity domains"/>
    <property type="match status" value="1"/>
</dbReference>
<evidence type="ECO:0000256" key="2">
    <source>
        <dbReference type="ARBA" id="ARBA00023125"/>
    </source>
</evidence>
<evidence type="ECO:0000313" key="3">
    <source>
        <dbReference type="EMBL" id="QNO49288.1"/>
    </source>
</evidence>
<dbReference type="GO" id="GO:0003677">
    <property type="term" value="F:DNA binding"/>
    <property type="evidence" value="ECO:0007669"/>
    <property type="project" value="UniProtKB-KW"/>
</dbReference>
<reference evidence="3" key="1">
    <citation type="submission" date="2020-06" db="EMBL/GenBank/DDBJ databases">
        <title>Unique genomic features of the anaerobic methanotrophic archaea.</title>
        <authorList>
            <person name="Chadwick G.L."/>
            <person name="Skennerton C.T."/>
            <person name="Laso-Perez R."/>
            <person name="Leu A.O."/>
            <person name="Speth D.R."/>
            <person name="Yu H."/>
            <person name="Morgan-Lang C."/>
            <person name="Hatzenpichler R."/>
            <person name="Goudeau D."/>
            <person name="Malmstrom R."/>
            <person name="Brazelton W.J."/>
            <person name="Woyke T."/>
            <person name="Hallam S.J."/>
            <person name="Tyson G.W."/>
            <person name="Wegener G."/>
            <person name="Boetius A."/>
            <person name="Orphan V."/>
        </authorList>
    </citation>
    <scope>NUCLEOTIDE SEQUENCE</scope>
</reference>
<dbReference type="GO" id="GO:0009307">
    <property type="term" value="P:DNA restriction-modification system"/>
    <property type="evidence" value="ECO:0007669"/>
    <property type="project" value="UniProtKB-KW"/>
</dbReference>
<evidence type="ECO:0000256" key="1">
    <source>
        <dbReference type="ARBA" id="ARBA00022747"/>
    </source>
</evidence>
<proteinExistence type="predicted"/>
<dbReference type="AlphaFoldDB" id="A0A7G9YMQ4"/>
<accession>A0A7G9YMQ4</accession>
<sequence length="85" mass="10000">MFDQQKVGYYGVFDEAYPLSDTELRFKDLGIVIPSIELVDAFQKDIKPFDDKIIANCIQIHTLEKMRDMLLPKLMSGELRVRYER</sequence>
<organism evidence="3">
    <name type="scientific">Candidatus Methanogaster sp. ANME-2c ERB4</name>
    <dbReference type="NCBI Taxonomy" id="2759911"/>
    <lineage>
        <taxon>Archaea</taxon>
        <taxon>Methanobacteriati</taxon>
        <taxon>Methanobacteriota</taxon>
        <taxon>Stenosarchaea group</taxon>
        <taxon>Methanomicrobia</taxon>
        <taxon>Methanosarcinales</taxon>
        <taxon>ANME-2 cluster</taxon>
        <taxon>Candidatus Methanogasteraceae</taxon>
        <taxon>Candidatus Methanogaster</taxon>
    </lineage>
</organism>
<dbReference type="EMBL" id="MT631376">
    <property type="protein sequence ID" value="QNO49288.1"/>
    <property type="molecule type" value="Genomic_DNA"/>
</dbReference>